<dbReference type="SUPFAM" id="SSF53067">
    <property type="entry name" value="Actin-like ATPase domain"/>
    <property type="match status" value="2"/>
</dbReference>
<evidence type="ECO:0000259" key="8">
    <source>
        <dbReference type="Pfam" id="PF00370"/>
    </source>
</evidence>
<gene>
    <name evidence="10" type="primary">glpK</name>
    <name evidence="10" type="ORF">Z955_14290</name>
</gene>
<dbReference type="Proteomes" id="UP000030014">
    <property type="component" value="Unassembled WGS sequence"/>
</dbReference>
<evidence type="ECO:0000256" key="2">
    <source>
        <dbReference type="ARBA" id="ARBA00022679"/>
    </source>
</evidence>
<evidence type="ECO:0000256" key="3">
    <source>
        <dbReference type="ARBA" id="ARBA00022741"/>
    </source>
</evidence>
<feature type="non-terminal residue" evidence="10">
    <location>
        <position position="256"/>
    </location>
</feature>
<dbReference type="GO" id="GO:0005829">
    <property type="term" value="C:cytosol"/>
    <property type="evidence" value="ECO:0007669"/>
    <property type="project" value="TreeGrafter"/>
</dbReference>
<evidence type="ECO:0000256" key="5">
    <source>
        <dbReference type="ARBA" id="ARBA00022840"/>
    </source>
</evidence>
<dbReference type="PANTHER" id="PTHR10196:SF69">
    <property type="entry name" value="GLYCEROL KINASE"/>
    <property type="match status" value="1"/>
</dbReference>
<feature type="domain" description="Carbohydrate kinase FGGY C-terminal" evidence="9">
    <location>
        <begin position="186"/>
        <end position="255"/>
    </location>
</feature>
<dbReference type="Pfam" id="PF02782">
    <property type="entry name" value="FGGY_C"/>
    <property type="match status" value="1"/>
</dbReference>
<accession>A0A0A0I3C6</accession>
<evidence type="ECO:0000256" key="6">
    <source>
        <dbReference type="ARBA" id="ARBA00043149"/>
    </source>
</evidence>
<dbReference type="GO" id="GO:0005524">
    <property type="term" value="F:ATP binding"/>
    <property type="evidence" value="ECO:0007669"/>
    <property type="project" value="UniProtKB-KW"/>
</dbReference>
<evidence type="ECO:0000256" key="7">
    <source>
        <dbReference type="RuleBase" id="RU003733"/>
    </source>
</evidence>
<reference evidence="10 11" key="1">
    <citation type="submission" date="2014-01" db="EMBL/GenBank/DDBJ databases">
        <title>Plasmidome dynamics in the species complex Clostridium novyi sensu lato converts strains of independent lineages into distinctly different pathogens.</title>
        <authorList>
            <person name="Skarin H."/>
            <person name="Segerman B."/>
        </authorList>
    </citation>
    <scope>NUCLEOTIDE SEQUENCE [LARGE SCALE GENOMIC DNA]</scope>
    <source>
        <strain evidence="10 11">DC5</strain>
    </source>
</reference>
<dbReference type="GO" id="GO:0019563">
    <property type="term" value="P:glycerol catabolic process"/>
    <property type="evidence" value="ECO:0007669"/>
    <property type="project" value="TreeGrafter"/>
</dbReference>
<proteinExistence type="inferred from homology"/>
<dbReference type="InterPro" id="IPR018484">
    <property type="entry name" value="FGGY_N"/>
</dbReference>
<dbReference type="PANTHER" id="PTHR10196">
    <property type="entry name" value="SUGAR KINASE"/>
    <property type="match status" value="1"/>
</dbReference>
<dbReference type="InterPro" id="IPR018483">
    <property type="entry name" value="Carb_kinase_FGGY_CS"/>
</dbReference>
<feature type="domain" description="Carbohydrate kinase FGGY N-terminal" evidence="8">
    <location>
        <begin position="2"/>
        <end position="127"/>
    </location>
</feature>
<comment type="similarity">
    <text evidence="1 7">Belongs to the FGGY kinase family.</text>
</comment>
<dbReference type="PROSITE" id="PS00445">
    <property type="entry name" value="FGGY_KINASES_2"/>
    <property type="match status" value="1"/>
</dbReference>
<dbReference type="AlphaFoldDB" id="A0A0A0I3C6"/>
<keyword evidence="3" id="KW-0547">Nucleotide-binding</keyword>
<organism evidence="10 11">
    <name type="scientific">Clostridium botulinum C/D str. DC5</name>
    <dbReference type="NCBI Taxonomy" id="1443128"/>
    <lineage>
        <taxon>Bacteria</taxon>
        <taxon>Bacillati</taxon>
        <taxon>Bacillota</taxon>
        <taxon>Clostridia</taxon>
        <taxon>Eubacteriales</taxon>
        <taxon>Clostridiaceae</taxon>
        <taxon>Clostridium</taxon>
    </lineage>
</organism>
<protein>
    <recommendedName>
        <fullName evidence="6">ATP:glycerol 3-phosphotransferase</fullName>
    </recommendedName>
</protein>
<dbReference type="InterPro" id="IPR018485">
    <property type="entry name" value="FGGY_C"/>
</dbReference>
<evidence type="ECO:0000256" key="4">
    <source>
        <dbReference type="ARBA" id="ARBA00022777"/>
    </source>
</evidence>
<dbReference type="PROSITE" id="PS00933">
    <property type="entry name" value="FGGY_KINASES_1"/>
    <property type="match status" value="1"/>
</dbReference>
<evidence type="ECO:0000256" key="1">
    <source>
        <dbReference type="ARBA" id="ARBA00009156"/>
    </source>
</evidence>
<evidence type="ECO:0000313" key="10">
    <source>
        <dbReference type="EMBL" id="KGM94821.1"/>
    </source>
</evidence>
<dbReference type="Gene3D" id="3.30.420.40">
    <property type="match status" value="3"/>
</dbReference>
<comment type="caution">
    <text evidence="10">The sequence shown here is derived from an EMBL/GenBank/DDBJ whole genome shotgun (WGS) entry which is preliminary data.</text>
</comment>
<feature type="non-terminal residue" evidence="10">
    <location>
        <position position="1"/>
    </location>
</feature>
<name>A0A0A0I3C6_CLOBO</name>
<dbReference type="InterPro" id="IPR043129">
    <property type="entry name" value="ATPase_NBD"/>
</dbReference>
<dbReference type="EMBL" id="JDRY01000118">
    <property type="protein sequence ID" value="KGM94821.1"/>
    <property type="molecule type" value="Genomic_DNA"/>
</dbReference>
<dbReference type="RefSeq" id="WP_039260019.1">
    <property type="nucleotide sequence ID" value="NZ_JDRY01000118.1"/>
</dbReference>
<evidence type="ECO:0000259" key="9">
    <source>
        <dbReference type="Pfam" id="PF02782"/>
    </source>
</evidence>
<keyword evidence="2 7" id="KW-0808">Transferase</keyword>
<sequence>KEKTGLILDAYFSGTKIKWILDNVPGAKEQAEKGELIFGNIDTWLIWNLTKGKVHVTDHTNASRTMLYNIHELKWDDEILEELGIPKSMLPEVKPSSCVYGETDELIFGAPVPISGDAGDQQAALFGQLCCKEGMAKNTYGTGCFLLMNTGNKAVESKNGLLTTMAASYAGKIEYALEGSIFIGVEDSNGVYLVPAFVGLGAPYWDAYARGTVVGLTRGAKKEHFIRAALESMAYQTYDVLKAMEEDAGTSLKTLK</sequence>
<keyword evidence="4 7" id="KW-0418">Kinase</keyword>
<dbReference type="GO" id="GO:0004370">
    <property type="term" value="F:glycerol kinase activity"/>
    <property type="evidence" value="ECO:0007669"/>
    <property type="project" value="TreeGrafter"/>
</dbReference>
<keyword evidence="5" id="KW-0067">ATP-binding</keyword>
<dbReference type="Pfam" id="PF00370">
    <property type="entry name" value="FGGY_N"/>
    <property type="match status" value="1"/>
</dbReference>
<evidence type="ECO:0000313" key="11">
    <source>
        <dbReference type="Proteomes" id="UP000030014"/>
    </source>
</evidence>